<keyword evidence="2" id="KW-1185">Reference proteome</keyword>
<organism evidence="1 2">
    <name type="scientific">Meishania litoralis</name>
    <dbReference type="NCBI Taxonomy" id="3434685"/>
    <lineage>
        <taxon>Bacteria</taxon>
        <taxon>Pseudomonadati</taxon>
        <taxon>Bacteroidota</taxon>
        <taxon>Flavobacteriia</taxon>
        <taxon>Flavobacteriales</taxon>
        <taxon>Flavobacteriaceae</taxon>
        <taxon>Meishania</taxon>
    </lineage>
</organism>
<sequence length="77" mass="9101">MTTYIAQFVAQHRLIQIEQNSIFTWQQEGGDVDKELLQDKIIRESSIYFYRLIAGKGYTIEKEDISVTVWKLMPFLD</sequence>
<dbReference type="Proteomes" id="UP001595191">
    <property type="component" value="Unassembled WGS sequence"/>
</dbReference>
<evidence type="ECO:0000313" key="2">
    <source>
        <dbReference type="Proteomes" id="UP001595191"/>
    </source>
</evidence>
<name>A0ACC7LHH1_9FLAO</name>
<dbReference type="EMBL" id="JBHFPV010000001">
    <property type="protein sequence ID" value="MFH6603138.1"/>
    <property type="molecule type" value="Genomic_DNA"/>
</dbReference>
<evidence type="ECO:0000313" key="1">
    <source>
        <dbReference type="EMBL" id="MFH6603138.1"/>
    </source>
</evidence>
<gene>
    <name evidence="1" type="ORF">ACEZ3G_06595</name>
</gene>
<comment type="caution">
    <text evidence="1">The sequence shown here is derived from an EMBL/GenBank/DDBJ whole genome shotgun (WGS) entry which is preliminary data.</text>
</comment>
<protein>
    <submittedName>
        <fullName evidence="1">GTP-binding protein LepA</fullName>
    </submittedName>
</protein>
<proteinExistence type="predicted"/>
<accession>A0ACC7LHH1</accession>
<reference evidence="1" key="1">
    <citation type="submission" date="2024-09" db="EMBL/GenBank/DDBJ databases">
        <authorList>
            <person name="Liu J."/>
        </authorList>
    </citation>
    <scope>NUCLEOTIDE SEQUENCE</scope>
    <source>
        <strain evidence="1">NBU2967</strain>
    </source>
</reference>